<dbReference type="GO" id="GO:0016874">
    <property type="term" value="F:ligase activity"/>
    <property type="evidence" value="ECO:0007669"/>
    <property type="project" value="UniProtKB-KW"/>
</dbReference>
<evidence type="ECO:0000256" key="1">
    <source>
        <dbReference type="SAM" id="Phobius"/>
    </source>
</evidence>
<keyword evidence="1" id="KW-0812">Transmembrane</keyword>
<name>A0A364P3L6_9PROT</name>
<dbReference type="NCBIfam" id="NF008528">
    <property type="entry name" value="PRK11463.1-2"/>
    <property type="match status" value="1"/>
</dbReference>
<reference evidence="2 3" key="1">
    <citation type="submission" date="2017-11" db="EMBL/GenBank/DDBJ databases">
        <title>Draft genome sequence of magnetotactic bacterium Magnetospirillum kuznetsovii LBB-42.</title>
        <authorList>
            <person name="Grouzdev D.S."/>
            <person name="Rysina M.S."/>
            <person name="Baslerov R.V."/>
            <person name="Koziaeva V."/>
        </authorList>
    </citation>
    <scope>NUCLEOTIDE SEQUENCE [LARGE SCALE GENOMIC DNA]</scope>
    <source>
        <strain evidence="2 3">LBB-42</strain>
    </source>
</reference>
<accession>A0A364P3L6</accession>
<keyword evidence="1" id="KW-1133">Transmembrane helix</keyword>
<organism evidence="2 3">
    <name type="scientific">Paramagnetospirillum kuznetsovii</name>
    <dbReference type="NCBI Taxonomy" id="2053833"/>
    <lineage>
        <taxon>Bacteria</taxon>
        <taxon>Pseudomonadati</taxon>
        <taxon>Pseudomonadota</taxon>
        <taxon>Alphaproteobacteria</taxon>
        <taxon>Rhodospirillales</taxon>
        <taxon>Magnetospirillaceae</taxon>
        <taxon>Paramagnetospirillum</taxon>
    </lineage>
</organism>
<dbReference type="EMBL" id="PGTO01000001">
    <property type="protein sequence ID" value="RAU23705.1"/>
    <property type="molecule type" value="Genomic_DNA"/>
</dbReference>
<dbReference type="PANTHER" id="PTHR35335:SF1">
    <property type="entry name" value="UPF0716 PROTEIN FXSA"/>
    <property type="match status" value="1"/>
</dbReference>
<keyword evidence="2" id="KW-0436">Ligase</keyword>
<sequence>MAWLIMTAVIAVPVVEIMVWIKAAELMGFWSTLGLSIAAVMVGTAILRRQGLAVLLNAQSQLAQGEMPLAAAFDGLCLAAAGFLFALPGFVSDAVAVALLLPPVRGALRGWVGAHMVVMQPPPSGPVTIDGDFTVVEPEPSIDTKRLEH</sequence>
<dbReference type="OrthoDB" id="9792788at2"/>
<dbReference type="Pfam" id="PF04186">
    <property type="entry name" value="FxsA"/>
    <property type="match status" value="1"/>
</dbReference>
<dbReference type="RefSeq" id="WP_112141936.1">
    <property type="nucleotide sequence ID" value="NZ_PGTO01000001.1"/>
</dbReference>
<dbReference type="Proteomes" id="UP000251075">
    <property type="component" value="Unassembled WGS sequence"/>
</dbReference>
<keyword evidence="1" id="KW-0472">Membrane</keyword>
<dbReference type="PANTHER" id="PTHR35335">
    <property type="entry name" value="UPF0716 PROTEIN FXSA"/>
    <property type="match status" value="1"/>
</dbReference>
<dbReference type="GO" id="GO:0016020">
    <property type="term" value="C:membrane"/>
    <property type="evidence" value="ECO:0007669"/>
    <property type="project" value="InterPro"/>
</dbReference>
<comment type="caution">
    <text evidence="2">The sequence shown here is derived from an EMBL/GenBank/DDBJ whole genome shotgun (WGS) entry which is preliminary data.</text>
</comment>
<feature type="transmembrane region" description="Helical" evidence="1">
    <location>
        <begin position="68"/>
        <end position="91"/>
    </location>
</feature>
<evidence type="ECO:0000313" key="3">
    <source>
        <dbReference type="Proteomes" id="UP000251075"/>
    </source>
</evidence>
<dbReference type="AlphaFoldDB" id="A0A364P3L6"/>
<keyword evidence="3" id="KW-1185">Reference proteome</keyword>
<protein>
    <submittedName>
        <fullName evidence="2">Biotin--acetyl-CoA-carboxylase ligase</fullName>
    </submittedName>
</protein>
<dbReference type="InterPro" id="IPR007313">
    <property type="entry name" value="FxsA"/>
</dbReference>
<feature type="transmembrane region" description="Helical" evidence="1">
    <location>
        <begin position="27"/>
        <end position="47"/>
    </location>
</feature>
<proteinExistence type="predicted"/>
<evidence type="ECO:0000313" key="2">
    <source>
        <dbReference type="EMBL" id="RAU23705.1"/>
    </source>
</evidence>
<gene>
    <name evidence="2" type="ORF">CU669_00950</name>
</gene>